<feature type="domain" description="Bacteriophage tail tape measure C-terminal" evidence="3">
    <location>
        <begin position="749"/>
        <end position="812"/>
    </location>
</feature>
<dbReference type="Proteomes" id="UP000326641">
    <property type="component" value="Unassembled WGS sequence"/>
</dbReference>
<evidence type="ECO:0000256" key="1">
    <source>
        <dbReference type="SAM" id="Coils"/>
    </source>
</evidence>
<accession>A0A564WH62</accession>
<dbReference type="InterPro" id="IPR041219">
    <property type="entry name" value="Phage_lysozyme2"/>
</dbReference>
<keyword evidence="1" id="KW-0175">Coiled coil</keyword>
<dbReference type="Pfam" id="PF09718">
    <property type="entry name" value="Tape_meas_lam_C"/>
    <property type="match status" value="1"/>
</dbReference>
<evidence type="ECO:0000313" key="6">
    <source>
        <dbReference type="Proteomes" id="UP000326641"/>
    </source>
</evidence>
<feature type="domain" description="Phage tail lysozyme" evidence="4">
    <location>
        <begin position="332"/>
        <end position="457"/>
    </location>
</feature>
<name>A0A564WH62_9PROT</name>
<evidence type="ECO:0000256" key="2">
    <source>
        <dbReference type="SAM" id="MobiDB-lite"/>
    </source>
</evidence>
<sequence length="963" mass="103645">MSDKDFRVKFTADDAKLVAAINALTKGGAKISEAMNSADTDSKKAIKSITQEINKIQRSFNTLKPPAQIGPSFSKMAGAMGVGALGAMALSKAVGMVSTKFSEAFSKAGEWTDMADAIGMSVPKIQVLEATVTKAGVSFERVVASMFRLQKATQEAREGSTAQAEAFNKLNISAERLSERSIDEQFTTVVESLSTMEDATARNALAMELLGKSWAEISRIAPNLSQNLQETDRQLEAMGIKLTALDDKNLRELDDAFDMFNQTLLNGAMKAIAVVGPALIGFLKEAGTWIGALTKGWVEFQEAMERTNSIGERLSVLGGSYGNNPSTNGEFIQKRLMEAGYTDRQARGISESLYDESKLDPTAVNKESGATGIAQWLGPRLKALKEFADGLGKSYLNLDVQVRFMIKELETTEKATADKIRSIRGPDAGVYDDIKRIRNAWTESYERPGERAIAARENGPLKVPAVPATPDVSGQNQTKEERDRITKLEEEVKSRAKLLSAITLQAEQEELLLRIQREQGKVAADIERVRLQAIEAAKSKGFTEGSKEFDEFVSQSVRFASASRASKDLEEEAKIAEKREQIFASIAAEIAAQKELLAAALDGGSVAYEQAAERLAAATEAAKISRDTGIPVDQIQGLLGQKSNLESLTLRARNVADGRQSLLEENQNLESLATALAKSSDEYQKQLRLIQLTAQVRKEMVGATNEEIQAEVASRQELVEKNAELEKQNNLVATKASNNRPYADMANEYLAGTTDILTTAGQFQALQDAISGASDALTNFVFTGQGNLQTFALQFIQQITAMIVKALIFRAIMSAIGMGTGSPVAAADGGAFTTPTGAPIGGSVDLAAKGMSFFANGGVVNSPTPFKFASGSAMRTGIMGEAGPEAILPLGRDSHGRLGVRSSGQQTTNNFSVVINPHPQQSPADAERLGRQAADALKAEMVRTFTEQQKRGVRYGPGRTITA</sequence>
<reference evidence="5" key="1">
    <citation type="submission" date="2018-11" db="EMBL/GenBank/DDBJ databases">
        <authorList>
            <person name="Onetto C."/>
        </authorList>
    </citation>
    <scope>NUCLEOTIDE SEQUENCE [LARGE SCALE GENOMIC DNA]</scope>
</reference>
<gene>
    <name evidence="5" type="ORF">DF3PA_70131</name>
</gene>
<dbReference type="Pfam" id="PF18013">
    <property type="entry name" value="Phage_lysozyme2"/>
    <property type="match status" value="1"/>
</dbReference>
<protein>
    <recommendedName>
        <fullName evidence="7">Phage tail tape measure protein</fullName>
    </recommendedName>
</protein>
<evidence type="ECO:0000259" key="3">
    <source>
        <dbReference type="Pfam" id="PF09718"/>
    </source>
</evidence>
<dbReference type="InterPro" id="IPR006431">
    <property type="entry name" value="Phage_tape_meas_C"/>
</dbReference>
<feature type="coiled-coil region" evidence="1">
    <location>
        <begin position="708"/>
        <end position="735"/>
    </location>
</feature>
<feature type="region of interest" description="Disordered" evidence="2">
    <location>
        <begin position="461"/>
        <end position="483"/>
    </location>
</feature>
<evidence type="ECO:0000313" key="5">
    <source>
        <dbReference type="EMBL" id="VUX47810.1"/>
    </source>
</evidence>
<evidence type="ECO:0008006" key="7">
    <source>
        <dbReference type="Google" id="ProtNLM"/>
    </source>
</evidence>
<dbReference type="Gene3D" id="1.10.530.10">
    <property type="match status" value="1"/>
</dbReference>
<dbReference type="AlphaFoldDB" id="A0A564WH62"/>
<organism evidence="5 6">
    <name type="scientific">Candidatus Defluviicoccus seviourii</name>
    <dbReference type="NCBI Taxonomy" id="2565273"/>
    <lineage>
        <taxon>Bacteria</taxon>
        <taxon>Pseudomonadati</taxon>
        <taxon>Pseudomonadota</taxon>
        <taxon>Alphaproteobacteria</taxon>
        <taxon>Rhodospirillales</taxon>
        <taxon>Rhodospirillaceae</taxon>
        <taxon>Defluviicoccus</taxon>
    </lineage>
</organism>
<keyword evidence="6" id="KW-1185">Reference proteome</keyword>
<proteinExistence type="predicted"/>
<dbReference type="EMBL" id="UXAT02000052">
    <property type="protein sequence ID" value="VUX47810.1"/>
    <property type="molecule type" value="Genomic_DNA"/>
</dbReference>
<evidence type="ECO:0000259" key="4">
    <source>
        <dbReference type="Pfam" id="PF18013"/>
    </source>
</evidence>
<comment type="caution">
    <text evidence="5">The sequence shown here is derived from an EMBL/GenBank/DDBJ whole genome shotgun (WGS) entry which is preliminary data.</text>
</comment>